<evidence type="ECO:0000256" key="3">
    <source>
        <dbReference type="ARBA" id="ARBA00022475"/>
    </source>
</evidence>
<evidence type="ECO:0000256" key="7">
    <source>
        <dbReference type="ARBA" id="ARBA00022989"/>
    </source>
</evidence>
<reference evidence="12" key="2">
    <citation type="submission" date="2021-08" db="EMBL/GenBank/DDBJ databases">
        <authorList>
            <person name="Eriksson T."/>
        </authorList>
    </citation>
    <scope>NUCLEOTIDE SEQUENCE</scope>
    <source>
        <strain evidence="12">Stoneville</strain>
        <tissue evidence="12">Whole head</tissue>
    </source>
</reference>
<dbReference type="GO" id="GO:0005737">
    <property type="term" value="C:cytoplasm"/>
    <property type="evidence" value="ECO:0007669"/>
    <property type="project" value="TreeGrafter"/>
</dbReference>
<dbReference type="AlphaFoldDB" id="A0A8J6HCQ6"/>
<evidence type="ECO:0000256" key="10">
    <source>
        <dbReference type="ARBA" id="ARBA00023170"/>
    </source>
</evidence>
<keyword evidence="10" id="KW-0675">Receptor</keyword>
<dbReference type="GO" id="GO:0005044">
    <property type="term" value="F:scavenger receptor activity"/>
    <property type="evidence" value="ECO:0007669"/>
    <property type="project" value="TreeGrafter"/>
</dbReference>
<dbReference type="PANTHER" id="PTHR11923">
    <property type="entry name" value="SCAVENGER RECEPTOR CLASS B TYPE-1 SR-B1"/>
    <property type="match status" value="1"/>
</dbReference>
<dbReference type="EMBL" id="JABDTM020026386">
    <property type="protein sequence ID" value="KAH0811992.1"/>
    <property type="molecule type" value="Genomic_DNA"/>
</dbReference>
<keyword evidence="8" id="KW-0472">Membrane</keyword>
<evidence type="ECO:0000256" key="5">
    <source>
        <dbReference type="ARBA" id="ARBA00022692"/>
    </source>
</evidence>
<keyword evidence="4" id="KW-0716">Sensory transduction</keyword>
<comment type="subcellular location">
    <subcellularLocation>
        <location evidence="1">Cell membrane</location>
        <topology evidence="1">Multi-pass membrane protein</topology>
    </subcellularLocation>
</comment>
<evidence type="ECO:0000256" key="2">
    <source>
        <dbReference type="ARBA" id="ARBA00010532"/>
    </source>
</evidence>
<evidence type="ECO:0000256" key="1">
    <source>
        <dbReference type="ARBA" id="ARBA00004651"/>
    </source>
</evidence>
<evidence type="ECO:0000313" key="13">
    <source>
        <dbReference type="Proteomes" id="UP000719412"/>
    </source>
</evidence>
<keyword evidence="7" id="KW-1133">Transmembrane helix</keyword>
<dbReference type="PANTHER" id="PTHR11923:SF69">
    <property type="entry name" value="SENSORY NEURON MEMBRANE PROTEIN 1"/>
    <property type="match status" value="1"/>
</dbReference>
<dbReference type="GO" id="GO:0005886">
    <property type="term" value="C:plasma membrane"/>
    <property type="evidence" value="ECO:0007669"/>
    <property type="project" value="UniProtKB-SubCell"/>
</dbReference>
<evidence type="ECO:0000313" key="12">
    <source>
        <dbReference type="EMBL" id="KAH0811992.1"/>
    </source>
</evidence>
<keyword evidence="3" id="KW-1003">Cell membrane</keyword>
<protein>
    <submittedName>
        <fullName evidence="12">Uncharacterized protein</fullName>
    </submittedName>
</protein>
<keyword evidence="11" id="KW-0325">Glycoprotein</keyword>
<comment type="similarity">
    <text evidence="2">Belongs to the CD36 family.</text>
</comment>
<evidence type="ECO:0000256" key="11">
    <source>
        <dbReference type="ARBA" id="ARBA00023180"/>
    </source>
</evidence>
<reference evidence="12" key="1">
    <citation type="journal article" date="2020" name="J Insects Food Feed">
        <title>The yellow mealworm (Tenebrio molitor) genome: a resource for the emerging insects as food and feed industry.</title>
        <authorList>
            <person name="Eriksson T."/>
            <person name="Andere A."/>
            <person name="Kelstrup H."/>
            <person name="Emery V."/>
            <person name="Picard C."/>
        </authorList>
    </citation>
    <scope>NUCLEOTIDE SEQUENCE</scope>
    <source>
        <strain evidence="12">Stoneville</strain>
        <tissue evidence="12">Whole head</tissue>
    </source>
</reference>
<evidence type="ECO:0000256" key="9">
    <source>
        <dbReference type="ARBA" id="ARBA00023157"/>
    </source>
</evidence>
<dbReference type="GO" id="GO:0007608">
    <property type="term" value="P:sensory perception of smell"/>
    <property type="evidence" value="ECO:0007669"/>
    <property type="project" value="UniProtKB-KW"/>
</dbReference>
<evidence type="ECO:0000256" key="6">
    <source>
        <dbReference type="ARBA" id="ARBA00022725"/>
    </source>
</evidence>
<evidence type="ECO:0000256" key="4">
    <source>
        <dbReference type="ARBA" id="ARBA00022606"/>
    </source>
</evidence>
<keyword evidence="13" id="KW-1185">Reference proteome</keyword>
<keyword evidence="5" id="KW-0812">Transmembrane</keyword>
<evidence type="ECO:0000256" key="8">
    <source>
        <dbReference type="ARBA" id="ARBA00023136"/>
    </source>
</evidence>
<dbReference type="Proteomes" id="UP000719412">
    <property type="component" value="Unassembled WGS sequence"/>
</dbReference>
<organism evidence="12 13">
    <name type="scientific">Tenebrio molitor</name>
    <name type="common">Yellow mealworm beetle</name>
    <dbReference type="NCBI Taxonomy" id="7067"/>
    <lineage>
        <taxon>Eukaryota</taxon>
        <taxon>Metazoa</taxon>
        <taxon>Ecdysozoa</taxon>
        <taxon>Arthropoda</taxon>
        <taxon>Hexapoda</taxon>
        <taxon>Insecta</taxon>
        <taxon>Pterygota</taxon>
        <taxon>Neoptera</taxon>
        <taxon>Endopterygota</taxon>
        <taxon>Coleoptera</taxon>
        <taxon>Polyphaga</taxon>
        <taxon>Cucujiformia</taxon>
        <taxon>Tenebrionidae</taxon>
        <taxon>Tenebrio</taxon>
    </lineage>
</organism>
<dbReference type="Pfam" id="PF01130">
    <property type="entry name" value="CD36"/>
    <property type="match status" value="1"/>
</dbReference>
<keyword evidence="6" id="KW-0552">Olfaction</keyword>
<name>A0A8J6HCQ6_TENMO</name>
<comment type="caution">
    <text evidence="12">The sequence shown here is derived from an EMBL/GenBank/DDBJ whole genome shotgun (WGS) entry which is preliminary data.</text>
</comment>
<keyword evidence="9" id="KW-1015">Disulfide bond</keyword>
<proteinExistence type="inferred from homology"/>
<sequence length="466" mass="52879">MNPESAYQAEKPIIKEIGPYVYDEFREREILSINEENDTIRYTQRKTYFFNEEESGCRSDTDIVTIINTAVVGIANKINKIAPMALTMINDALPFLYPGIQNIFTTDSVRNILFDGLKISCDSEETEMICDSLSSKRPHTIRMADNNRDYLVSLFHHLNGTEDGPYEIGRGFKNTVKGKVVSFKENSMLEQWGGDSCNTIKGTDLTVNPNLGDPPKDVEFFASDFCRSFVASFDKEMDHLGLRTYTFKSENLFVNKENCFCGKESADHEELPLCTPAGTMDITPCTGSSVVISQPHFLNAENVYGKMVLFDREVWIGAKSIPTPRMLDLEPQILETVEENPSTSTRQLLVNFRFLSLCGCKHCNQTITFAGKSFQHKSGTMQQVLQRFGTIYIEGHRCGLETTADIFNNFSNCYYLYIKDAKPYFDEPREKLSSRPLCGRDKTIPRSSKDFVAKVYTTFCVQPENL</sequence>
<dbReference type="InterPro" id="IPR002159">
    <property type="entry name" value="CD36_fam"/>
</dbReference>
<dbReference type="PRINTS" id="PR01609">
    <property type="entry name" value="CD36FAMILY"/>
</dbReference>
<accession>A0A8J6HCQ6</accession>
<gene>
    <name evidence="12" type="ORF">GEV33_010797</name>
</gene>